<dbReference type="Gene3D" id="1.25.40.10">
    <property type="entry name" value="Tetratricopeptide repeat domain"/>
    <property type="match status" value="1"/>
</dbReference>
<dbReference type="Proteomes" id="UP001500266">
    <property type="component" value="Unassembled WGS sequence"/>
</dbReference>
<proteinExistence type="predicted"/>
<accession>A0ABP7YYI0</accession>
<dbReference type="RefSeq" id="WP_345022359.1">
    <property type="nucleotide sequence ID" value="NZ_BAABDO010000048.1"/>
</dbReference>
<keyword evidence="2" id="KW-1185">Reference proteome</keyword>
<gene>
    <name evidence="1" type="ORF">GCM10022416_33870</name>
</gene>
<sequence length="414" mass="45417">MRSAAKVHYDGYLSRIARDLKTPSPQLARAVDSALGAEGRLAALRTVGEERSLEPGTREEDEDEMERRTLLQALAALGLPASPISEALRNIRISVHRTVGGGEDGHIDEWDEIVVEYGHLYVPTPPRRLLLDLASDLVTVQQIIKRKQQEDARRNRAHSTSAPWSRVAAELCALMAKTLSNLGRPREAREWWRTAQSAAEASGDTDLALWIAGGRLAHGLYERRPAAVLLARADKVLERVSDAPSRGLLHVRGVRAQLLAPAGDADEATAELQMCGEMSGTLPPSITSEVHSIAGWAEDRLRYIQAWVHAHLGEREQLDGAVEHAHRVVAAEARRFRAQFGLLQAFGHVRAGDVSGGVRLAHVVYSRQPVEHRTTMVTSLAEQVLEAVPLQRSGEQIVTDYRELLAGSGRKAIT</sequence>
<protein>
    <recommendedName>
        <fullName evidence="3">XRE family transcriptional regulator</fullName>
    </recommendedName>
</protein>
<evidence type="ECO:0008006" key="3">
    <source>
        <dbReference type="Google" id="ProtNLM"/>
    </source>
</evidence>
<name>A0ABP7YYI0_9ACTN</name>
<dbReference type="EMBL" id="BAABDO010000048">
    <property type="protein sequence ID" value="GAA4143713.1"/>
    <property type="molecule type" value="Genomic_DNA"/>
</dbReference>
<dbReference type="InterPro" id="IPR011990">
    <property type="entry name" value="TPR-like_helical_dom_sf"/>
</dbReference>
<evidence type="ECO:0000313" key="2">
    <source>
        <dbReference type="Proteomes" id="UP001500266"/>
    </source>
</evidence>
<evidence type="ECO:0000313" key="1">
    <source>
        <dbReference type="EMBL" id="GAA4143713.1"/>
    </source>
</evidence>
<organism evidence="1 2">
    <name type="scientific">Actinomadura keratinilytica</name>
    <dbReference type="NCBI Taxonomy" id="547461"/>
    <lineage>
        <taxon>Bacteria</taxon>
        <taxon>Bacillati</taxon>
        <taxon>Actinomycetota</taxon>
        <taxon>Actinomycetes</taxon>
        <taxon>Streptosporangiales</taxon>
        <taxon>Thermomonosporaceae</taxon>
        <taxon>Actinomadura</taxon>
    </lineage>
</organism>
<comment type="caution">
    <text evidence="1">The sequence shown here is derived from an EMBL/GenBank/DDBJ whole genome shotgun (WGS) entry which is preliminary data.</text>
</comment>
<reference evidence="2" key="1">
    <citation type="journal article" date="2019" name="Int. J. Syst. Evol. Microbiol.">
        <title>The Global Catalogue of Microorganisms (GCM) 10K type strain sequencing project: providing services to taxonomists for standard genome sequencing and annotation.</title>
        <authorList>
            <consortium name="The Broad Institute Genomics Platform"/>
            <consortium name="The Broad Institute Genome Sequencing Center for Infectious Disease"/>
            <person name="Wu L."/>
            <person name="Ma J."/>
        </authorList>
    </citation>
    <scope>NUCLEOTIDE SEQUENCE [LARGE SCALE GENOMIC DNA]</scope>
    <source>
        <strain evidence="2">JCM 17316</strain>
    </source>
</reference>